<dbReference type="EMBL" id="AP022598">
    <property type="protein sequence ID" value="BBY76948.1"/>
    <property type="molecule type" value="Genomic_DNA"/>
</dbReference>
<organism evidence="11 12">
    <name type="scientific">Mycolicibacterium parafortuitum</name>
    <name type="common">Mycobacterium parafortuitum</name>
    <dbReference type="NCBI Taxonomy" id="39692"/>
    <lineage>
        <taxon>Bacteria</taxon>
        <taxon>Bacillati</taxon>
        <taxon>Actinomycetota</taxon>
        <taxon>Actinomycetes</taxon>
        <taxon>Mycobacteriales</taxon>
        <taxon>Mycobacteriaceae</taxon>
        <taxon>Mycolicibacterium</taxon>
    </lineage>
</organism>
<keyword evidence="2" id="KW-0813">Transport</keyword>
<keyword evidence="12" id="KW-1185">Reference proteome</keyword>
<dbReference type="STRING" id="39692.BST38_26560"/>
<feature type="transmembrane region" description="Helical" evidence="9">
    <location>
        <begin position="226"/>
        <end position="244"/>
    </location>
</feature>
<evidence type="ECO:0000256" key="4">
    <source>
        <dbReference type="ARBA" id="ARBA00022692"/>
    </source>
</evidence>
<dbReference type="GO" id="GO:0005886">
    <property type="term" value="C:plasma membrane"/>
    <property type="evidence" value="ECO:0007669"/>
    <property type="project" value="UniProtKB-SubCell"/>
</dbReference>
<evidence type="ECO:0000256" key="6">
    <source>
        <dbReference type="ARBA" id="ARBA00023065"/>
    </source>
</evidence>
<reference evidence="11 12" key="1">
    <citation type="submission" date="2018-05" db="EMBL/GenBank/DDBJ databases">
        <authorList>
            <consortium name="IHU Genomes"/>
        </authorList>
    </citation>
    <scope>NUCLEOTIDE SEQUENCE [LARGE SCALE GENOMIC DNA]</scope>
    <source>
        <strain evidence="11 12">P7335</strain>
    </source>
</reference>
<feature type="transmembrane region" description="Helical" evidence="9">
    <location>
        <begin position="43"/>
        <end position="60"/>
    </location>
</feature>
<evidence type="ECO:0000256" key="3">
    <source>
        <dbReference type="ARBA" id="ARBA00022475"/>
    </source>
</evidence>
<evidence type="ECO:0000256" key="2">
    <source>
        <dbReference type="ARBA" id="ARBA00022448"/>
    </source>
</evidence>
<dbReference type="PANTHER" id="PTHR33281">
    <property type="entry name" value="UPF0187 PROTEIN YNEE"/>
    <property type="match status" value="1"/>
</dbReference>
<protein>
    <recommendedName>
        <fullName evidence="14">Bestrophin, RFP-TM, chloride channel</fullName>
    </recommendedName>
</protein>
<dbReference type="Pfam" id="PF25539">
    <property type="entry name" value="Bestrophin_2"/>
    <property type="match status" value="1"/>
</dbReference>
<keyword evidence="6" id="KW-0406">Ion transport</keyword>
<evidence type="ECO:0000313" key="13">
    <source>
        <dbReference type="Proteomes" id="UP000466554"/>
    </source>
</evidence>
<sequence length="291" mass="32018">MGPAGPVKVSARVIWALRVDLLVMVTVAAVMAPIPDSLQDENATAVLSVLGICATIFIGFRNSNAYSRWWEARTLWGGVIINDRALDNDLVSLDDGSPAMAPVLDRLRRRQVRHAWQLAAELRGVRPPAGVTDLTPEDPAEISATELLTRQAHDVQLLARDGHIDSQSRMMLMSLNTAVVTAQSGLERIRNQPIPVHYDGFIRLLAWVFAIVAFNRLDAASHHPGSIAIGLVIMAVFITAERLGHFIEEPMSNRIFDLPLYRFCATITGNLLGPDHPLAQPREDAKATVWM</sequence>
<accession>A0A375YN28</accession>
<evidence type="ECO:0000256" key="1">
    <source>
        <dbReference type="ARBA" id="ARBA00004651"/>
    </source>
</evidence>
<comment type="subcellular location">
    <subcellularLocation>
        <location evidence="1">Cell membrane</location>
        <topology evidence="1">Multi-pass membrane protein</topology>
    </subcellularLocation>
</comment>
<dbReference type="InterPro" id="IPR044669">
    <property type="entry name" value="YneE/VCCN1/2-like"/>
</dbReference>
<dbReference type="GO" id="GO:0005254">
    <property type="term" value="F:chloride channel activity"/>
    <property type="evidence" value="ECO:0007669"/>
    <property type="project" value="InterPro"/>
</dbReference>
<gene>
    <name evidence="11" type="ORF">MPP7335_04319</name>
    <name evidence="10" type="ORF">MPRF_38470</name>
</gene>
<evidence type="ECO:0000313" key="12">
    <source>
        <dbReference type="Proteomes" id="UP000252008"/>
    </source>
</evidence>
<comment type="similarity">
    <text evidence="8">Belongs to the anion channel-forming bestrophin (TC 1.A.46) family.</text>
</comment>
<dbReference type="Proteomes" id="UP000252008">
    <property type="component" value="Unassembled WGS sequence"/>
</dbReference>
<evidence type="ECO:0000313" key="11">
    <source>
        <dbReference type="EMBL" id="SRX82555.1"/>
    </source>
</evidence>
<keyword evidence="4 9" id="KW-0812">Transmembrane</keyword>
<reference evidence="10" key="3">
    <citation type="submission" date="2020-02" db="EMBL/GenBank/DDBJ databases">
        <authorList>
            <person name="Matsumoto Y."/>
            <person name="Motooka D."/>
            <person name="Nakamura S."/>
        </authorList>
    </citation>
    <scope>NUCLEOTIDE SEQUENCE</scope>
    <source>
        <strain evidence="10">JCM 6367</strain>
    </source>
</reference>
<evidence type="ECO:0000256" key="8">
    <source>
        <dbReference type="ARBA" id="ARBA00034708"/>
    </source>
</evidence>
<feature type="transmembrane region" description="Helical" evidence="9">
    <location>
        <begin position="196"/>
        <end position="214"/>
    </location>
</feature>
<evidence type="ECO:0000256" key="9">
    <source>
        <dbReference type="SAM" id="Phobius"/>
    </source>
</evidence>
<dbReference type="AlphaFoldDB" id="A0A375YN28"/>
<keyword evidence="3" id="KW-1003">Cell membrane</keyword>
<keyword evidence="7 9" id="KW-0472">Membrane</keyword>
<evidence type="ECO:0000256" key="5">
    <source>
        <dbReference type="ARBA" id="ARBA00022989"/>
    </source>
</evidence>
<dbReference type="EMBL" id="UEGS01000001">
    <property type="protein sequence ID" value="SRX82555.1"/>
    <property type="molecule type" value="Genomic_DNA"/>
</dbReference>
<feature type="transmembrane region" description="Helical" evidence="9">
    <location>
        <begin position="12"/>
        <end position="31"/>
    </location>
</feature>
<dbReference type="Proteomes" id="UP000466554">
    <property type="component" value="Chromosome"/>
</dbReference>
<proteinExistence type="inferred from homology"/>
<evidence type="ECO:0008006" key="14">
    <source>
        <dbReference type="Google" id="ProtNLM"/>
    </source>
</evidence>
<dbReference type="PANTHER" id="PTHR33281:SF19">
    <property type="entry name" value="VOLTAGE-DEPENDENT ANION CHANNEL-FORMING PROTEIN YNEE"/>
    <property type="match status" value="1"/>
</dbReference>
<evidence type="ECO:0000313" key="10">
    <source>
        <dbReference type="EMBL" id="BBY76948.1"/>
    </source>
</evidence>
<reference evidence="10 13" key="2">
    <citation type="journal article" date="2019" name="Emerg. Microbes Infect.">
        <title>Comprehensive subspecies identification of 175 nontuberculous mycobacteria species based on 7547 genomic profiles.</title>
        <authorList>
            <person name="Matsumoto Y."/>
            <person name="Kinjo T."/>
            <person name="Motooka D."/>
            <person name="Nabeya D."/>
            <person name="Jung N."/>
            <person name="Uechi K."/>
            <person name="Horii T."/>
            <person name="Iida T."/>
            <person name="Fujita J."/>
            <person name="Nakamura S."/>
        </authorList>
    </citation>
    <scope>NUCLEOTIDE SEQUENCE [LARGE SCALE GENOMIC DNA]</scope>
    <source>
        <strain evidence="10 13">JCM 6367</strain>
    </source>
</reference>
<keyword evidence="5 9" id="KW-1133">Transmembrane helix</keyword>
<name>A0A375YN28_MYCPF</name>
<evidence type="ECO:0000256" key="7">
    <source>
        <dbReference type="ARBA" id="ARBA00023136"/>
    </source>
</evidence>